<organism evidence="2 3">
    <name type="scientific">Actinosynnema pretiosum</name>
    <dbReference type="NCBI Taxonomy" id="42197"/>
    <lineage>
        <taxon>Bacteria</taxon>
        <taxon>Bacillati</taxon>
        <taxon>Actinomycetota</taxon>
        <taxon>Actinomycetes</taxon>
        <taxon>Pseudonocardiales</taxon>
        <taxon>Pseudonocardiaceae</taxon>
        <taxon>Actinosynnema</taxon>
    </lineage>
</organism>
<evidence type="ECO:0000313" key="3">
    <source>
        <dbReference type="Proteomes" id="UP000218505"/>
    </source>
</evidence>
<evidence type="ECO:0000256" key="1">
    <source>
        <dbReference type="SAM" id="MobiDB-lite"/>
    </source>
</evidence>
<dbReference type="InterPro" id="IPR027417">
    <property type="entry name" value="P-loop_NTPase"/>
</dbReference>
<dbReference type="SUPFAM" id="SSF52540">
    <property type="entry name" value="P-loop containing nucleoside triphosphate hydrolases"/>
    <property type="match status" value="1"/>
</dbReference>
<dbReference type="EMBL" id="CP023445">
    <property type="protein sequence ID" value="ATE52694.1"/>
    <property type="molecule type" value="Genomic_DNA"/>
</dbReference>
<accession>A0A290Z111</accession>
<feature type="region of interest" description="Disordered" evidence="1">
    <location>
        <begin position="552"/>
        <end position="602"/>
    </location>
</feature>
<keyword evidence="3" id="KW-1185">Reference proteome</keyword>
<gene>
    <name evidence="2" type="ORF">CNX65_04845</name>
</gene>
<name>A0A290Z111_9PSEU</name>
<dbReference type="KEGG" id="apre:CNX65_04845"/>
<proteinExistence type="predicted"/>
<sequence length="1003" mass="109168">MPEFSGHLCWSTKSASTAVSTEAVIPSSAVFLATHTPLRISRARVVGRTLAETDIVVSEEEVLKEFTSLQAASGALLMPVVGDSGSGKSHLVRWVKEHLTPTVHQKVIYLEKSQTSLKAVLQALLVDIEHESVDQLKRDVATFSSAVDADALARRLINALNEALAATTPNSLDGIARVLAGPRGLALILQDPHFQEHFLRPGGFIRQLANQLLHNRDGQSSDRPQGFTTEDLPLVIRDHKQAAAASLQFFAKLSAKPELHEIAVKLLNDNLEAALQAAANLGSGRLQEAFLKVRQIYAERNTDILLLVEDFALIQGVQGELLDALTEGAVRDGATRYAPIRTLMAVTTGYFKDLPETALTRIAAASGGHVFQLDITFDEQNKGTADITSFVGRYLNAARTDHEDLQSGTGSPLPNKCEDCQFRTACHAAFGTSPDGHGLYPFNESALVRAVHSTASMEWDFVPRTVLSNVVRPILIEHATSLQEGTFPDEQVRERFPLAKQDIALSTSVAQFVDSHETHDAERYKLTLEMWGNSPSRITELNKGILKAFRVSPIDTSNKPTNEPDDKRGEPGNGRTGPAKSTSASLTKKINDTEKWSARSEVLPQGTANEIRTAVTEAVSRRYQWISPPMREWNKKSTGKAWPNSAKTVSIEGAYGDNIANNPPISFKRTALNSQFFQSLLRAREGQGGRAEDIRRLARVAEKYEPSLTSSILKTSRTADSDLIIGMRASLLGAALAGHASPGMDEAGMLSTVLDTGQGWTRSDSALRVPRWNDLLANHLKNRPELVEVLKNSLGVAQGTGAVHMIDAARALPLLREAAADWSWQPEQVPDWCKKSVTEFHRFASLIDDQVRGLQAVLSNIRELLPEGTSGKETVAAVQAAIREAANVGLSQSQEQVNKLRALATQAAEAEWGKITELARDLKGTSSDESPDPTSQNRRSIAAIRDRGDSLLAIRNFLNTADSWLTPALESASVRTSPAGDLAVQEVQALLAKWSSFSTEEQS</sequence>
<dbReference type="NCBIfam" id="NF041065">
    <property type="entry name" value="DpdH"/>
    <property type="match status" value="1"/>
</dbReference>
<protein>
    <recommendedName>
        <fullName evidence="4">ATP-binding protein</fullName>
    </recommendedName>
</protein>
<dbReference type="AlphaFoldDB" id="A0A290Z111"/>
<dbReference type="RefSeq" id="WP_096491686.1">
    <property type="nucleotide sequence ID" value="NZ_CP023445.1"/>
</dbReference>
<feature type="compositionally biased region" description="Basic and acidic residues" evidence="1">
    <location>
        <begin position="589"/>
        <end position="598"/>
    </location>
</feature>
<evidence type="ECO:0008006" key="4">
    <source>
        <dbReference type="Google" id="ProtNLM"/>
    </source>
</evidence>
<reference evidence="2" key="1">
    <citation type="submission" date="2017-09" db="EMBL/GenBank/DDBJ databases">
        <title>Complete Genome Sequence of ansamitocin-producing Bacterium Actinosynnema pretiosum X47.</title>
        <authorList>
            <person name="Cao G."/>
            <person name="Zong G."/>
            <person name="Zhong C."/>
            <person name="Fu J."/>
        </authorList>
    </citation>
    <scope>NUCLEOTIDE SEQUENCE [LARGE SCALE GENOMIC DNA]</scope>
    <source>
        <strain evidence="2">X47</strain>
    </source>
</reference>
<dbReference type="Proteomes" id="UP000218505">
    <property type="component" value="Chromosome"/>
</dbReference>
<feature type="compositionally biased region" description="Polar residues" evidence="1">
    <location>
        <begin position="579"/>
        <end position="588"/>
    </location>
</feature>
<evidence type="ECO:0000313" key="2">
    <source>
        <dbReference type="EMBL" id="ATE52694.1"/>
    </source>
</evidence>